<dbReference type="STRING" id="630515.SAMN04489812_2635"/>
<dbReference type="EMBL" id="LT629772">
    <property type="protein sequence ID" value="SDS67359.1"/>
    <property type="molecule type" value="Genomic_DNA"/>
</dbReference>
<dbReference type="InterPro" id="IPR006311">
    <property type="entry name" value="TAT_signal"/>
</dbReference>
<dbReference type="OrthoDB" id="9780991at2"/>
<evidence type="ECO:0000313" key="1">
    <source>
        <dbReference type="EMBL" id="SDS67359.1"/>
    </source>
</evidence>
<organism evidence="1 2">
    <name type="scientific">Microlunatus soli</name>
    <dbReference type="NCBI Taxonomy" id="630515"/>
    <lineage>
        <taxon>Bacteria</taxon>
        <taxon>Bacillati</taxon>
        <taxon>Actinomycetota</taxon>
        <taxon>Actinomycetes</taxon>
        <taxon>Propionibacteriales</taxon>
        <taxon>Propionibacteriaceae</taxon>
        <taxon>Microlunatus</taxon>
    </lineage>
</organism>
<dbReference type="PANTHER" id="PTHR43649:SF12">
    <property type="entry name" value="DIACETYLCHITOBIOSE BINDING PROTEIN DASA"/>
    <property type="match status" value="1"/>
</dbReference>
<dbReference type="PROSITE" id="PS51318">
    <property type="entry name" value="TAT"/>
    <property type="match status" value="1"/>
</dbReference>
<proteinExistence type="predicted"/>
<dbReference type="InterPro" id="IPR006059">
    <property type="entry name" value="SBP"/>
</dbReference>
<dbReference type="AlphaFoldDB" id="A0A1H1U6A7"/>
<dbReference type="RefSeq" id="WP_091525446.1">
    <property type="nucleotide sequence ID" value="NZ_LT629772.1"/>
</dbReference>
<keyword evidence="2" id="KW-1185">Reference proteome</keyword>
<keyword evidence="1" id="KW-0813">Transport</keyword>
<name>A0A1H1U6A7_9ACTN</name>
<sequence>MPFLNPHAASADHHRPSRRAVLGAAAGLLTAGCTVRFTSPQSQSSAAALTLPDSGAVLPKEKVSIRWLSGGPGAKSNYFKRLVPAYHRQHPQLTIEYDELPNDKIAEVLPLQIRNGNADDIFISAIPLPQLVAAGEVAALDDIVPDFTAWRDNFPFGVVVPGINEFNGKMYGLPASTNRVLGNLMIYNTEYFRAIDVDPSRQALTWDDVRNAARKITQRGAGNYYGLMIAAPMLSGLATTIAQLAGARGVGLDYRTGTYNAKNDHLGDALDLLLAMKADGSFFPGWASLTEQEARARMPQGNGGMIFNGAWNYSVWAEQAPGFSYGVARPPAPETQPRGLISYSPGGGNPYVAYAKSPKSHQAVVGDLLHYLGTDAGQTTWALSDGSADPAWSEKALATARASADLRPQDKVSFGIYDDLLRLGPSPQLRNPQTDQVQLALKPVKPSLSDVVQGVLTGQISDAGKALRKLDDQSEKALDEAIATARKKGAEVSRDDWRFPDWDPTVDYGAEHY</sequence>
<dbReference type="Proteomes" id="UP000199103">
    <property type="component" value="Chromosome I"/>
</dbReference>
<dbReference type="SUPFAM" id="SSF53850">
    <property type="entry name" value="Periplasmic binding protein-like II"/>
    <property type="match status" value="1"/>
</dbReference>
<reference evidence="1 2" key="1">
    <citation type="submission" date="2016-10" db="EMBL/GenBank/DDBJ databases">
        <authorList>
            <person name="de Groot N.N."/>
        </authorList>
    </citation>
    <scope>NUCLEOTIDE SEQUENCE [LARGE SCALE GENOMIC DNA]</scope>
    <source>
        <strain evidence="1 2">DSM 21800</strain>
    </source>
</reference>
<accession>A0A1H1U6A7</accession>
<dbReference type="PANTHER" id="PTHR43649">
    <property type="entry name" value="ARABINOSE-BINDING PROTEIN-RELATED"/>
    <property type="match status" value="1"/>
</dbReference>
<keyword evidence="1" id="KW-0762">Sugar transport</keyword>
<protein>
    <submittedName>
        <fullName evidence="1">Multiple sugar transport system substrate-binding protein</fullName>
    </submittedName>
</protein>
<evidence type="ECO:0000313" key="2">
    <source>
        <dbReference type="Proteomes" id="UP000199103"/>
    </source>
</evidence>
<dbReference type="InterPro" id="IPR050490">
    <property type="entry name" value="Bact_solute-bd_prot1"/>
</dbReference>
<dbReference type="Pfam" id="PF01547">
    <property type="entry name" value="SBP_bac_1"/>
    <property type="match status" value="1"/>
</dbReference>
<dbReference type="Gene3D" id="3.40.190.10">
    <property type="entry name" value="Periplasmic binding protein-like II"/>
    <property type="match status" value="1"/>
</dbReference>
<gene>
    <name evidence="1" type="ORF">SAMN04489812_2635</name>
</gene>